<dbReference type="Proteomes" id="UP000054144">
    <property type="component" value="Unassembled WGS sequence"/>
</dbReference>
<proteinExistence type="predicted"/>
<dbReference type="EMBL" id="KN881637">
    <property type="protein sequence ID" value="KIY52603.1"/>
    <property type="molecule type" value="Genomic_DNA"/>
</dbReference>
<keyword evidence="3" id="KW-1185">Reference proteome</keyword>
<protein>
    <submittedName>
        <fullName evidence="2">Uncharacterized protein</fullName>
    </submittedName>
</protein>
<gene>
    <name evidence="2" type="ORF">FISHEDRAFT_55831</name>
</gene>
<sequence length="297" mass="33265">MSWCWVQQEAWLVLQYKVFNGFHDVPVCEERKRSTNSRARCGADSKNPGYSSSRWALHQFACEFTSPSVWRTLRIGPSSSPWPSVACCPTNSGGSDVLVVSIPRHKPVNKQTFRQNRHTYGKCENTGENGRGKTVDSTRDKCPETGSICDWASFLFSSPDFVEHPRETYGFVFMPFDTYVQGIQLSCKIVCVVLRWCGIPVVEQDGVCGKRVLTPVAENRNGRVVHTSDPADSTNWRDEDNTSYGNEGREAQRRVESTFLIASTAIRLKATSLATGNNVVISRPRSTWSRRSGQIVA</sequence>
<reference evidence="2 3" key="1">
    <citation type="journal article" date="2015" name="Fungal Genet. Biol.">
        <title>Evolution of novel wood decay mechanisms in Agaricales revealed by the genome sequences of Fistulina hepatica and Cylindrobasidium torrendii.</title>
        <authorList>
            <person name="Floudas D."/>
            <person name="Held B.W."/>
            <person name="Riley R."/>
            <person name="Nagy L.G."/>
            <person name="Koehler G."/>
            <person name="Ransdell A.S."/>
            <person name="Younus H."/>
            <person name="Chow J."/>
            <person name="Chiniquy J."/>
            <person name="Lipzen A."/>
            <person name="Tritt A."/>
            <person name="Sun H."/>
            <person name="Haridas S."/>
            <person name="LaButti K."/>
            <person name="Ohm R.A."/>
            <person name="Kues U."/>
            <person name="Blanchette R.A."/>
            <person name="Grigoriev I.V."/>
            <person name="Minto R.E."/>
            <person name="Hibbett D.S."/>
        </authorList>
    </citation>
    <scope>NUCLEOTIDE SEQUENCE [LARGE SCALE GENOMIC DNA]</scope>
    <source>
        <strain evidence="2 3">ATCC 64428</strain>
    </source>
</reference>
<feature type="region of interest" description="Disordered" evidence="1">
    <location>
        <begin position="223"/>
        <end position="250"/>
    </location>
</feature>
<evidence type="ECO:0000313" key="3">
    <source>
        <dbReference type="Proteomes" id="UP000054144"/>
    </source>
</evidence>
<organism evidence="2 3">
    <name type="scientific">Fistulina hepatica ATCC 64428</name>
    <dbReference type="NCBI Taxonomy" id="1128425"/>
    <lineage>
        <taxon>Eukaryota</taxon>
        <taxon>Fungi</taxon>
        <taxon>Dikarya</taxon>
        <taxon>Basidiomycota</taxon>
        <taxon>Agaricomycotina</taxon>
        <taxon>Agaricomycetes</taxon>
        <taxon>Agaricomycetidae</taxon>
        <taxon>Agaricales</taxon>
        <taxon>Fistulinaceae</taxon>
        <taxon>Fistulina</taxon>
    </lineage>
</organism>
<accession>A0A0D7APA4</accession>
<evidence type="ECO:0000313" key="2">
    <source>
        <dbReference type="EMBL" id="KIY52603.1"/>
    </source>
</evidence>
<name>A0A0D7APA4_9AGAR</name>
<evidence type="ECO:0000256" key="1">
    <source>
        <dbReference type="SAM" id="MobiDB-lite"/>
    </source>
</evidence>
<dbReference type="AlphaFoldDB" id="A0A0D7APA4"/>